<dbReference type="PROSITE" id="PS50119">
    <property type="entry name" value="ZF_BBOX"/>
    <property type="match status" value="1"/>
</dbReference>
<proteinExistence type="predicted"/>
<keyword evidence="11" id="KW-1185">Reference proteome</keyword>
<sequence>MADPAFSQENHSVCPICLSDVTVLRSLPCFHSFCTDCLNSHITSAESNTGGIKSFQCPVCMQETSLQVTGMPSSEWATSFPVNTVLISLQPIREKTAIEKQCDSCAYQEIKSSATHLCTVCKESLCDNCVKYHRSSKLLRNHSILGLEEALSNPEHAVNLAEGFTCGIHDNKDLEFFCLEHDAICCSSCLVEKHTRCTNYVELRTFAKDIKEQQPDQVVFRMKQLEGYLQDVAAIQQRNLTKLEADVKDLTSQITLLRQKINGLLDDLETKVKSEGDKIFKNESSAKQDEIKQYYSLAISIRNSSKLMETITKYGTDVQTFVTLYKMIKHLRDYERKIDGFSITSNKKVKIHIIDKLTDICKERPSDLVKVEVMENEKALYPRYPVRTPSSSKSGSPYPLKLIEPHIERKPPSPPKWDIPSKVRDSPYPLKQIEYVGKSDFPDQMTPVESVNFIHPPYSPKQVESPSERKSPHPMKQIEQSSEDRKEKLETKTPRVVEIRSPEASPIPAVMKRKPSIGPSHLINSNSQDSIESKSHQRFTNLKPLKDYDVIKINEIELIGPNGEIPVYTGVAYLPDDRIVFVDYDNCKCCLFNSSYEHIADYDFTSNPSDVCVVSKNEVAVTLPLKKKIQFLKLDHVISPTVALTTRLLYWGVAAVSEDKLVVSGPLNDTTYHWGVVTRDGKEMSVFQLPRSEKKYDDTHLALDSTRKRVYITCKNHNSVYCFGLDGTKFFEYKNDELGTPVGIGLDRDDNVYVVGLYSASIQQLSGDGKIQKVIKAGIPKFPGHICFKHSGEEFLVTNNSVQKGHKCTIFQLKDPDS</sequence>
<dbReference type="InterPro" id="IPR027370">
    <property type="entry name" value="Znf-RING_euk"/>
</dbReference>
<dbReference type="Gene3D" id="2.120.10.30">
    <property type="entry name" value="TolB, C-terminal domain"/>
    <property type="match status" value="1"/>
</dbReference>
<dbReference type="InterPro" id="IPR001841">
    <property type="entry name" value="Znf_RING"/>
</dbReference>
<gene>
    <name evidence="10" type="ORF">ACJMK2_008559</name>
</gene>
<dbReference type="PROSITE" id="PS50089">
    <property type="entry name" value="ZF_RING_2"/>
    <property type="match status" value="1"/>
</dbReference>
<dbReference type="PANTHER" id="PTHR25462:SF296">
    <property type="entry name" value="MEIOTIC P26, ISOFORM F"/>
    <property type="match status" value="1"/>
</dbReference>
<feature type="domain" description="B box-type" evidence="9">
    <location>
        <begin position="100"/>
        <end position="147"/>
    </location>
</feature>
<evidence type="ECO:0000256" key="7">
    <source>
        <dbReference type="SAM" id="MobiDB-lite"/>
    </source>
</evidence>
<reference evidence="10 11" key="1">
    <citation type="submission" date="2024-11" db="EMBL/GenBank/DDBJ databases">
        <title>Chromosome-level genome assembly of the freshwater bivalve Anodonta woodiana.</title>
        <authorList>
            <person name="Chen X."/>
        </authorList>
    </citation>
    <scope>NUCLEOTIDE SEQUENCE [LARGE SCALE GENOMIC DNA]</scope>
    <source>
        <strain evidence="10">MN2024</strain>
        <tissue evidence="10">Gills</tissue>
    </source>
</reference>
<dbReference type="InterPro" id="IPR013083">
    <property type="entry name" value="Znf_RING/FYVE/PHD"/>
</dbReference>
<dbReference type="GO" id="GO:0008270">
    <property type="term" value="F:zinc ion binding"/>
    <property type="evidence" value="ECO:0007669"/>
    <property type="project" value="UniProtKB-KW"/>
</dbReference>
<evidence type="ECO:0000256" key="5">
    <source>
        <dbReference type="PROSITE-ProRule" id="PRU00024"/>
    </source>
</evidence>
<evidence type="ECO:0000313" key="10">
    <source>
        <dbReference type="EMBL" id="KAL3862602.1"/>
    </source>
</evidence>
<dbReference type="PROSITE" id="PS00518">
    <property type="entry name" value="ZF_RING_1"/>
    <property type="match status" value="1"/>
</dbReference>
<evidence type="ECO:0000313" key="11">
    <source>
        <dbReference type="Proteomes" id="UP001634394"/>
    </source>
</evidence>
<feature type="domain" description="RING-type" evidence="8">
    <location>
        <begin position="14"/>
        <end position="60"/>
    </location>
</feature>
<name>A0ABD3VM87_SINWO</name>
<feature type="coiled-coil region" evidence="6">
    <location>
        <begin position="233"/>
        <end position="267"/>
    </location>
</feature>
<dbReference type="EMBL" id="JBJQND010000011">
    <property type="protein sequence ID" value="KAL3862602.1"/>
    <property type="molecule type" value="Genomic_DNA"/>
</dbReference>
<feature type="compositionally biased region" description="Basic and acidic residues" evidence="7">
    <location>
        <begin position="482"/>
        <end position="495"/>
    </location>
</feature>
<dbReference type="Gene3D" id="3.30.40.10">
    <property type="entry name" value="Zinc/RING finger domain, C3HC4 (zinc finger)"/>
    <property type="match status" value="1"/>
</dbReference>
<keyword evidence="3 5" id="KW-0863">Zinc-finger</keyword>
<keyword evidence="1" id="KW-0597">Phosphoprotein</keyword>
<dbReference type="SUPFAM" id="SSF57850">
    <property type="entry name" value="RING/U-box"/>
    <property type="match status" value="1"/>
</dbReference>
<accession>A0ABD3VM87</accession>
<evidence type="ECO:0000256" key="2">
    <source>
        <dbReference type="ARBA" id="ARBA00022723"/>
    </source>
</evidence>
<dbReference type="InterPro" id="IPR047153">
    <property type="entry name" value="TRIM45/56/19-like"/>
</dbReference>
<evidence type="ECO:0000259" key="8">
    <source>
        <dbReference type="PROSITE" id="PS50089"/>
    </source>
</evidence>
<dbReference type="Pfam" id="PF13445">
    <property type="entry name" value="zf-RING_UBOX"/>
    <property type="match status" value="1"/>
</dbReference>
<dbReference type="Proteomes" id="UP001634394">
    <property type="component" value="Unassembled WGS sequence"/>
</dbReference>
<dbReference type="InterPro" id="IPR017907">
    <property type="entry name" value="Znf_RING_CS"/>
</dbReference>
<dbReference type="Gene3D" id="3.30.160.60">
    <property type="entry name" value="Classic Zinc Finger"/>
    <property type="match status" value="1"/>
</dbReference>
<dbReference type="InterPro" id="IPR011042">
    <property type="entry name" value="6-blade_b-propeller_TolB-like"/>
</dbReference>
<keyword evidence="6" id="KW-0175">Coiled coil</keyword>
<protein>
    <submittedName>
        <fullName evidence="10">Uncharacterized protein</fullName>
    </submittedName>
</protein>
<evidence type="ECO:0000256" key="4">
    <source>
        <dbReference type="ARBA" id="ARBA00022833"/>
    </source>
</evidence>
<evidence type="ECO:0000256" key="6">
    <source>
        <dbReference type="SAM" id="Coils"/>
    </source>
</evidence>
<dbReference type="AlphaFoldDB" id="A0ABD3VM87"/>
<dbReference type="InterPro" id="IPR000315">
    <property type="entry name" value="Znf_B-box"/>
</dbReference>
<organism evidence="10 11">
    <name type="scientific">Sinanodonta woodiana</name>
    <name type="common">Chinese pond mussel</name>
    <name type="synonym">Anodonta woodiana</name>
    <dbReference type="NCBI Taxonomy" id="1069815"/>
    <lineage>
        <taxon>Eukaryota</taxon>
        <taxon>Metazoa</taxon>
        <taxon>Spiralia</taxon>
        <taxon>Lophotrochozoa</taxon>
        <taxon>Mollusca</taxon>
        <taxon>Bivalvia</taxon>
        <taxon>Autobranchia</taxon>
        <taxon>Heteroconchia</taxon>
        <taxon>Palaeoheterodonta</taxon>
        <taxon>Unionida</taxon>
        <taxon>Unionoidea</taxon>
        <taxon>Unionidae</taxon>
        <taxon>Unioninae</taxon>
        <taxon>Sinanodonta</taxon>
    </lineage>
</organism>
<dbReference type="SMART" id="SM00184">
    <property type="entry name" value="RING"/>
    <property type="match status" value="1"/>
</dbReference>
<feature type="region of interest" description="Disordered" evidence="7">
    <location>
        <begin position="451"/>
        <end position="495"/>
    </location>
</feature>
<keyword evidence="2" id="KW-0479">Metal-binding</keyword>
<keyword evidence="4" id="KW-0862">Zinc</keyword>
<dbReference type="PANTHER" id="PTHR25462">
    <property type="entry name" value="BONUS, ISOFORM C-RELATED"/>
    <property type="match status" value="1"/>
</dbReference>
<comment type="caution">
    <text evidence="10">The sequence shown here is derived from an EMBL/GenBank/DDBJ whole genome shotgun (WGS) entry which is preliminary data.</text>
</comment>
<dbReference type="SUPFAM" id="SSF63829">
    <property type="entry name" value="Calcium-dependent phosphotriesterase"/>
    <property type="match status" value="1"/>
</dbReference>
<evidence type="ECO:0000256" key="3">
    <source>
        <dbReference type="ARBA" id="ARBA00022771"/>
    </source>
</evidence>
<dbReference type="SUPFAM" id="SSF57845">
    <property type="entry name" value="B-box zinc-binding domain"/>
    <property type="match status" value="1"/>
</dbReference>
<evidence type="ECO:0000259" key="9">
    <source>
        <dbReference type="PROSITE" id="PS50119"/>
    </source>
</evidence>
<evidence type="ECO:0000256" key="1">
    <source>
        <dbReference type="ARBA" id="ARBA00022553"/>
    </source>
</evidence>